<keyword evidence="3" id="KW-1185">Reference proteome</keyword>
<gene>
    <name evidence="2" type="ORF">BT62DRAFT_729195</name>
</gene>
<evidence type="ECO:0000313" key="2">
    <source>
        <dbReference type="EMBL" id="KAG7448809.1"/>
    </source>
</evidence>
<comment type="caution">
    <text evidence="2">The sequence shown here is derived from an EMBL/GenBank/DDBJ whole genome shotgun (WGS) entry which is preliminary data.</text>
</comment>
<reference evidence="2" key="1">
    <citation type="submission" date="2020-11" db="EMBL/GenBank/DDBJ databases">
        <title>Adaptations for nitrogen fixation in a non-lichenized fungal sporocarp promotes dispersal by wood-feeding termites.</title>
        <authorList>
            <consortium name="DOE Joint Genome Institute"/>
            <person name="Koch R.A."/>
            <person name="Yoon G."/>
            <person name="Arayal U."/>
            <person name="Lail K."/>
            <person name="Amirebrahimi M."/>
            <person name="Labutti K."/>
            <person name="Lipzen A."/>
            <person name="Riley R."/>
            <person name="Barry K."/>
            <person name="Henrissat B."/>
            <person name="Grigoriev I.V."/>
            <person name="Herr J.R."/>
            <person name="Aime M.C."/>
        </authorList>
    </citation>
    <scope>NUCLEOTIDE SEQUENCE</scope>
    <source>
        <strain evidence="2">MCA 3950</strain>
    </source>
</reference>
<dbReference type="GeneID" id="66104336"/>
<evidence type="ECO:0008006" key="4">
    <source>
        <dbReference type="Google" id="ProtNLM"/>
    </source>
</evidence>
<dbReference type="AlphaFoldDB" id="A0A9P7VXL1"/>
<proteinExistence type="predicted"/>
<organism evidence="2 3">
    <name type="scientific">Guyanagaster necrorhizus</name>
    <dbReference type="NCBI Taxonomy" id="856835"/>
    <lineage>
        <taxon>Eukaryota</taxon>
        <taxon>Fungi</taxon>
        <taxon>Dikarya</taxon>
        <taxon>Basidiomycota</taxon>
        <taxon>Agaricomycotina</taxon>
        <taxon>Agaricomycetes</taxon>
        <taxon>Agaricomycetidae</taxon>
        <taxon>Agaricales</taxon>
        <taxon>Marasmiineae</taxon>
        <taxon>Physalacriaceae</taxon>
        <taxon>Guyanagaster</taxon>
    </lineage>
</organism>
<sequence>MVFSLFLTLLCIFFISRIAQFRRNLKVDHCVFFYDTWGPSVRNTRQQSRFQDFRPIFHRLRLPRAFFQTSWWKLTLGEVI</sequence>
<dbReference type="EMBL" id="MU250529">
    <property type="protein sequence ID" value="KAG7448809.1"/>
    <property type="molecule type" value="Genomic_DNA"/>
</dbReference>
<accession>A0A9P7VXL1</accession>
<evidence type="ECO:0000256" key="1">
    <source>
        <dbReference type="SAM" id="SignalP"/>
    </source>
</evidence>
<protein>
    <recommendedName>
        <fullName evidence="4">Secreted protein</fullName>
    </recommendedName>
</protein>
<feature type="signal peptide" evidence="1">
    <location>
        <begin position="1"/>
        <end position="21"/>
    </location>
</feature>
<dbReference type="RefSeq" id="XP_043042309.1">
    <property type="nucleotide sequence ID" value="XM_043182040.1"/>
</dbReference>
<keyword evidence="1" id="KW-0732">Signal</keyword>
<evidence type="ECO:0000313" key="3">
    <source>
        <dbReference type="Proteomes" id="UP000812287"/>
    </source>
</evidence>
<name>A0A9P7VXL1_9AGAR</name>
<feature type="chain" id="PRO_5040379369" description="Secreted protein" evidence="1">
    <location>
        <begin position="22"/>
        <end position="80"/>
    </location>
</feature>
<dbReference type="Proteomes" id="UP000812287">
    <property type="component" value="Unassembled WGS sequence"/>
</dbReference>